<feature type="compositionally biased region" description="Low complexity" evidence="1">
    <location>
        <begin position="254"/>
        <end position="268"/>
    </location>
</feature>
<feature type="region of interest" description="Disordered" evidence="1">
    <location>
        <begin position="84"/>
        <end position="199"/>
    </location>
</feature>
<feature type="compositionally biased region" description="Basic and acidic residues" evidence="1">
    <location>
        <begin position="409"/>
        <end position="422"/>
    </location>
</feature>
<dbReference type="Proteomes" id="UP000593566">
    <property type="component" value="Unassembled WGS sequence"/>
</dbReference>
<feature type="compositionally biased region" description="Polar residues" evidence="1">
    <location>
        <begin position="142"/>
        <end position="157"/>
    </location>
</feature>
<feature type="region of interest" description="Disordered" evidence="1">
    <location>
        <begin position="481"/>
        <end position="520"/>
    </location>
</feature>
<feature type="compositionally biased region" description="Low complexity" evidence="1">
    <location>
        <begin position="89"/>
        <end position="100"/>
    </location>
</feature>
<sequence length="520" mass="54993">MAGGLPEGLVSNKKGVTVGIDEAVTFEAEDTLKLWRIYSSGNAAIAENVGQRLENFFWRIAMSDRVRERLSGALIGRQFNSISQGGYIRTTPTPSPRSSRNLGSYDRGARSITSTKSTVSSSPASPKAEPVPPDEKLEGPSVTPSLQNCLQMSSEATTKAKENRQTTTTRPPPILKKLSSGSNRSSKSSSVLSPASREVWSTAGAGNEEAVNLDDDAIPTESLVPIAGKSARKSTTTRFNEEVAVSIPKVSTVSRLSGGRLSGESSQRSGRRNPIVVATAGASKRRPPVMRQRSSQASSFGVSKDAPLRSSSSPNLARSMKPTFTITAKSPGQEAETEASSLRRLRAASPHPSKHRRGSPPGPPSGEEPAVDFGGEDAGAQEPSRNPISGPTLGEEIANANPEISKPLVDPEFRSKSVDKTRPSHRSFTNISTFARKSTAAVPTAASFQALGMLDTGQGTPTAGRNKGKEAFKNEIVALKAPASAGPEPPAGTSQPLPRTKGQLTLLLEREQNRSVGQEH</sequence>
<keyword evidence="3" id="KW-1185">Reference proteome</keyword>
<evidence type="ECO:0000256" key="1">
    <source>
        <dbReference type="SAM" id="MobiDB-lite"/>
    </source>
</evidence>
<feature type="compositionally biased region" description="Basic and acidic residues" evidence="1">
    <location>
        <begin position="508"/>
        <end position="520"/>
    </location>
</feature>
<dbReference type="GeneID" id="59338061"/>
<feature type="region of interest" description="Disordered" evidence="1">
    <location>
        <begin position="251"/>
        <end position="430"/>
    </location>
</feature>
<proteinExistence type="predicted"/>
<organism evidence="2 3">
    <name type="scientific">Letharia lupina</name>
    <dbReference type="NCBI Taxonomy" id="560253"/>
    <lineage>
        <taxon>Eukaryota</taxon>
        <taxon>Fungi</taxon>
        <taxon>Dikarya</taxon>
        <taxon>Ascomycota</taxon>
        <taxon>Pezizomycotina</taxon>
        <taxon>Lecanoromycetes</taxon>
        <taxon>OSLEUM clade</taxon>
        <taxon>Lecanoromycetidae</taxon>
        <taxon>Lecanorales</taxon>
        <taxon>Lecanorineae</taxon>
        <taxon>Parmeliaceae</taxon>
        <taxon>Letharia</taxon>
    </lineage>
</organism>
<protein>
    <recommendedName>
        <fullName evidence="4">Nitrogen regulatory protein areA GATA-like domain-containing protein</fullName>
    </recommendedName>
</protein>
<reference evidence="2 3" key="1">
    <citation type="journal article" date="2020" name="Genomics">
        <title>Complete, high-quality genomes from long-read metagenomic sequencing of two wolf lichen thalli reveals enigmatic genome architecture.</title>
        <authorList>
            <person name="McKenzie S.K."/>
            <person name="Walston R.F."/>
            <person name="Allen J.L."/>
        </authorList>
    </citation>
    <scope>NUCLEOTIDE SEQUENCE [LARGE SCALE GENOMIC DNA]</scope>
    <source>
        <strain evidence="2">WasteWater1</strain>
    </source>
</reference>
<feature type="compositionally biased region" description="Low complexity" evidence="1">
    <location>
        <begin position="111"/>
        <end position="128"/>
    </location>
</feature>
<dbReference type="AlphaFoldDB" id="A0A8H6FEZ7"/>
<comment type="caution">
    <text evidence="2">The sequence shown here is derived from an EMBL/GenBank/DDBJ whole genome shotgun (WGS) entry which is preliminary data.</text>
</comment>
<feature type="compositionally biased region" description="Low complexity" evidence="1">
    <location>
        <begin position="175"/>
        <end position="196"/>
    </location>
</feature>
<accession>A0A8H6FEZ7</accession>
<dbReference type="RefSeq" id="XP_037154375.1">
    <property type="nucleotide sequence ID" value="XM_037300527.1"/>
</dbReference>
<evidence type="ECO:0000313" key="3">
    <source>
        <dbReference type="Proteomes" id="UP000593566"/>
    </source>
</evidence>
<feature type="compositionally biased region" description="Polar residues" evidence="1">
    <location>
        <begin position="309"/>
        <end position="330"/>
    </location>
</feature>
<name>A0A8H6FEZ7_9LECA</name>
<feature type="compositionally biased region" description="Polar residues" evidence="1">
    <location>
        <begin position="292"/>
        <end position="301"/>
    </location>
</feature>
<evidence type="ECO:0000313" key="2">
    <source>
        <dbReference type="EMBL" id="KAF6225666.1"/>
    </source>
</evidence>
<evidence type="ECO:0008006" key="4">
    <source>
        <dbReference type="Google" id="ProtNLM"/>
    </source>
</evidence>
<gene>
    <name evidence="2" type="ORF">HO133_009666</name>
</gene>
<dbReference type="EMBL" id="JACCJB010000007">
    <property type="protein sequence ID" value="KAF6225666.1"/>
    <property type="molecule type" value="Genomic_DNA"/>
</dbReference>